<dbReference type="RefSeq" id="WP_135111398.1">
    <property type="nucleotide sequence ID" value="NZ_SRHY01000049.1"/>
</dbReference>
<dbReference type="PANTHER" id="PTHR39196">
    <property type="entry name" value="PRIMOSOME, DNAD SUBUNIT"/>
    <property type="match status" value="1"/>
</dbReference>
<gene>
    <name evidence="4" type="ORF">E4U82_17160</name>
</gene>
<proteinExistence type="predicted"/>
<dbReference type="InterPro" id="IPR041151">
    <property type="entry name" value="Bac_RepA_C"/>
</dbReference>
<protein>
    <submittedName>
        <fullName evidence="4">DUF4373 domain-containing protein</fullName>
    </submittedName>
</protein>
<feature type="domain" description="Replication initiator protein A C-terminal" evidence="3">
    <location>
        <begin position="195"/>
        <end position="274"/>
    </location>
</feature>
<evidence type="ECO:0000313" key="5">
    <source>
        <dbReference type="Proteomes" id="UP000298484"/>
    </source>
</evidence>
<evidence type="ECO:0000313" key="4">
    <source>
        <dbReference type="EMBL" id="TFJ91515.1"/>
    </source>
</evidence>
<evidence type="ECO:0000256" key="1">
    <source>
        <dbReference type="SAM" id="MobiDB-lite"/>
    </source>
</evidence>
<accession>A0A4Y9A7S3</accession>
<dbReference type="Pfam" id="PF14297">
    <property type="entry name" value="Lin1244_N"/>
    <property type="match status" value="1"/>
</dbReference>
<feature type="compositionally biased region" description="Polar residues" evidence="1">
    <location>
        <begin position="134"/>
        <end position="149"/>
    </location>
</feature>
<name>A0A4Y9A7S3_9BACI</name>
<dbReference type="AlphaFoldDB" id="A0A4Y9A7S3"/>
<comment type="caution">
    <text evidence="4">The sequence shown here is derived from an EMBL/GenBank/DDBJ whole genome shotgun (WGS) entry which is preliminary data.</text>
</comment>
<organism evidence="4 5">
    <name type="scientific">Lentibacillus salicampi</name>
    <dbReference type="NCBI Taxonomy" id="175306"/>
    <lineage>
        <taxon>Bacteria</taxon>
        <taxon>Bacillati</taxon>
        <taxon>Bacillota</taxon>
        <taxon>Bacilli</taxon>
        <taxon>Bacillales</taxon>
        <taxon>Bacillaceae</taxon>
        <taxon>Lentibacillus</taxon>
    </lineage>
</organism>
<feature type="domain" description="Lin1244/Lin1753-like N-terminal" evidence="2">
    <location>
        <begin position="11"/>
        <end position="101"/>
    </location>
</feature>
<dbReference type="InterPro" id="IPR025400">
    <property type="entry name" value="Lin1244/Lin1753-like_N"/>
</dbReference>
<dbReference type="OrthoDB" id="1047417at2"/>
<dbReference type="PANTHER" id="PTHR39196:SF1">
    <property type="entry name" value="PRIMOSOME, DNAD SUBUNIT"/>
    <property type="match status" value="1"/>
</dbReference>
<feature type="region of interest" description="Disordered" evidence="1">
    <location>
        <begin position="134"/>
        <end position="177"/>
    </location>
</feature>
<dbReference type="EMBL" id="SRHY01000049">
    <property type="protein sequence ID" value="TFJ91515.1"/>
    <property type="molecule type" value="Genomic_DNA"/>
</dbReference>
<evidence type="ECO:0000259" key="3">
    <source>
        <dbReference type="Pfam" id="PF18008"/>
    </source>
</evidence>
<evidence type="ECO:0000259" key="2">
    <source>
        <dbReference type="Pfam" id="PF14297"/>
    </source>
</evidence>
<keyword evidence="5" id="KW-1185">Reference proteome</keyword>
<dbReference type="Proteomes" id="UP000298484">
    <property type="component" value="Unassembled WGS sequence"/>
</dbReference>
<reference evidence="4 5" key="1">
    <citation type="submission" date="2019-03" db="EMBL/GenBank/DDBJ databases">
        <title>Genome sequence of Lentibacillus salicampi ATCC BAA-719.</title>
        <authorList>
            <person name="Maclea K.S."/>
            <person name="Simoes Junior M."/>
        </authorList>
    </citation>
    <scope>NUCLEOTIDE SEQUENCE [LARGE SCALE GENOMIC DNA]</scope>
    <source>
        <strain evidence="4 5">ATCC BAA-719</strain>
    </source>
</reference>
<dbReference type="Pfam" id="PF18008">
    <property type="entry name" value="Bac_RepA_C"/>
    <property type="match status" value="1"/>
</dbReference>
<sequence length="303" mass="35670">MVRPKKQGVDYFPLDVYLDDKFKFLEIKFGLTGLAIGIKLLQRVYAQGYWCSWVEDEQLLFSNEANIDLNTLQEIVSECLKRDLFNEELYNKYKILTSRGIQKRYREIVRRRKDVEVIEEYLLIDGIFGVNDDNNQSSGSHNDNESTQSKVKESKGNEINNDTYKDTEDADSANRSQEIVQEEIYKDSLKEGWIPKQTHATLLAFSEDYYQMSHWFGIILRAKKEAEEEHQVFLPVEEIDYELNNIVKSGFRGIYKNKNKVENPDNYFFASVFNGLENICIELNKTEEQEFEIEEQEFDEIYA</sequence>